<accession>A0A6S6SNQ4</accession>
<sequence length="94" mass="10846">MFPADSKACLSSKKGKQLFFDDLQDLIPLEVILETEDLLIMGTIVSVSEISFVFHGKNSSNPEYLRDDYQGDWTKQECKIFRKILLETREDIIT</sequence>
<reference evidence="1" key="1">
    <citation type="submission" date="2020-01" db="EMBL/GenBank/DDBJ databases">
        <authorList>
            <person name="Meier V. D."/>
            <person name="Meier V D."/>
        </authorList>
    </citation>
    <scope>NUCLEOTIDE SEQUENCE</scope>
    <source>
        <strain evidence="1">HLG_WM_MAG_01</strain>
    </source>
</reference>
<evidence type="ECO:0000313" key="1">
    <source>
        <dbReference type="EMBL" id="CAA6807852.1"/>
    </source>
</evidence>
<gene>
    <name evidence="1" type="ORF">HELGO_WM3345</name>
</gene>
<dbReference type="EMBL" id="CACVAS010000047">
    <property type="protein sequence ID" value="CAA6807852.1"/>
    <property type="molecule type" value="Genomic_DNA"/>
</dbReference>
<proteinExistence type="predicted"/>
<name>A0A6S6SNQ4_9BACT</name>
<organism evidence="1">
    <name type="scientific">uncultured Sulfurovum sp</name>
    <dbReference type="NCBI Taxonomy" id="269237"/>
    <lineage>
        <taxon>Bacteria</taxon>
        <taxon>Pseudomonadati</taxon>
        <taxon>Campylobacterota</taxon>
        <taxon>Epsilonproteobacteria</taxon>
        <taxon>Campylobacterales</taxon>
        <taxon>Sulfurovaceae</taxon>
        <taxon>Sulfurovum</taxon>
        <taxon>environmental samples</taxon>
    </lineage>
</organism>
<protein>
    <submittedName>
        <fullName evidence="1">Uncharacterized protein</fullName>
    </submittedName>
</protein>
<dbReference type="AlphaFoldDB" id="A0A6S6SNQ4"/>